<dbReference type="SUPFAM" id="SSF49464">
    <property type="entry name" value="Carboxypeptidase regulatory domain-like"/>
    <property type="match status" value="1"/>
</dbReference>
<dbReference type="InterPro" id="IPR008969">
    <property type="entry name" value="CarboxyPept-like_regulatory"/>
</dbReference>
<comment type="subcellular location">
    <subcellularLocation>
        <location evidence="1">Cell outer membrane</location>
    </subcellularLocation>
</comment>
<evidence type="ECO:0000313" key="5">
    <source>
        <dbReference type="Proteomes" id="UP000583266"/>
    </source>
</evidence>
<reference evidence="4 5" key="1">
    <citation type="submission" date="2020-04" db="EMBL/GenBank/DDBJ databases">
        <title>Chitinophaga sp. G-6-1-13 sp. nov., isolated from soil.</title>
        <authorList>
            <person name="Dahal R.H."/>
            <person name="Chaudhary D.K."/>
        </authorList>
    </citation>
    <scope>NUCLEOTIDE SEQUENCE [LARGE SCALE GENOMIC DNA]</scope>
    <source>
        <strain evidence="4 5">G-6-1-13</strain>
    </source>
</reference>
<comment type="caution">
    <text evidence="4">The sequence shown here is derived from an EMBL/GenBank/DDBJ whole genome shotgun (WGS) entry which is preliminary data.</text>
</comment>
<dbReference type="Proteomes" id="UP000583266">
    <property type="component" value="Unassembled WGS sequence"/>
</dbReference>
<dbReference type="GO" id="GO:0009279">
    <property type="term" value="C:cell outer membrane"/>
    <property type="evidence" value="ECO:0007669"/>
    <property type="project" value="UniProtKB-SubCell"/>
</dbReference>
<dbReference type="AlphaFoldDB" id="A0A848GZW0"/>
<dbReference type="EMBL" id="JABBGC010000004">
    <property type="protein sequence ID" value="NML42083.1"/>
    <property type="molecule type" value="Genomic_DNA"/>
</dbReference>
<name>A0A848GZW0_9BACT</name>
<keyword evidence="2" id="KW-0472">Membrane</keyword>
<keyword evidence="4" id="KW-0675">Receptor</keyword>
<evidence type="ECO:0000256" key="2">
    <source>
        <dbReference type="ARBA" id="ARBA00023136"/>
    </source>
</evidence>
<evidence type="ECO:0000256" key="3">
    <source>
        <dbReference type="ARBA" id="ARBA00023237"/>
    </source>
</evidence>
<dbReference type="Gene3D" id="2.60.40.1120">
    <property type="entry name" value="Carboxypeptidase-like, regulatory domain"/>
    <property type="match status" value="1"/>
</dbReference>
<sequence>MYRSFFLFFIFLCVRLTGQGQQQIAGMVTDVKGQPVEGANIYITGTLDGASSDKTGKFSFTTTQTGTVTLGASYVGYKDFRLTAPVDQMGQLKILLSVREKALEEVVVRASTFSLGKSRTLEKLDALDVVMTGSSNGDIYGALMSLPGTQKVGEDGKLYIRGGDNRETQTFIDGMHVLSPYSVTAQDMPARGRFSPFLFQGINFSLGGYESEFGQALSAVLPMDTKDVAGSTKAGINFSPLSAGGGGSVAFRKSSLSANVNFTDLTLYNKVLPDRYAWKKPYQSLAAEAQYKTTVGARGIFKLYTAYDRTAFIRTFADTLNNVPERDFRLQQDNYYLNATLKTKTRHNTHLFFGAAGSYVANRYDNARFQRDSYHQNEQELHLKAKLEKNIVPGYRLSTGMEAYLRGYRAIYHDTLQHRLQDQQVNYQLYAAFVDNQVRLLPGVYANASGRMEYAQFSSAWNFSPRVSLNYLADHFQVSAIWGRYYQMPDNSVLAAPHENMQQSIATHYILGASYEYRGRLVKAETYYKQYDQLELLQQQVYHANGYGKSAGFDVYFSDETSVPHLKYNVSYSYNDAARLYRDFPVMSTPLFASRHNARMSGKYYFPALKTYAGVTTTYASGRPYRDPNRDGYINAIDKDYFSLDANLTFLVSKQVILYTSCGNITGRQNTYGYRYAPLPDDKGVYQGAPVMASRNNFFYIGVFISLKSSSAYDVSSF</sequence>
<keyword evidence="3" id="KW-0998">Cell outer membrane</keyword>
<keyword evidence="5" id="KW-1185">Reference proteome</keyword>
<evidence type="ECO:0000313" key="4">
    <source>
        <dbReference type="EMBL" id="NML42083.1"/>
    </source>
</evidence>
<organism evidence="4 5">
    <name type="scientific">Chitinophaga fulva</name>
    <dbReference type="NCBI Taxonomy" id="2728842"/>
    <lineage>
        <taxon>Bacteria</taxon>
        <taxon>Pseudomonadati</taxon>
        <taxon>Bacteroidota</taxon>
        <taxon>Chitinophagia</taxon>
        <taxon>Chitinophagales</taxon>
        <taxon>Chitinophagaceae</taxon>
        <taxon>Chitinophaga</taxon>
    </lineage>
</organism>
<dbReference type="SUPFAM" id="SSF56935">
    <property type="entry name" value="Porins"/>
    <property type="match status" value="1"/>
</dbReference>
<dbReference type="Pfam" id="PF13715">
    <property type="entry name" value="CarbopepD_reg_2"/>
    <property type="match status" value="1"/>
</dbReference>
<gene>
    <name evidence="4" type="ORF">HHL17_33160</name>
</gene>
<evidence type="ECO:0000256" key="1">
    <source>
        <dbReference type="ARBA" id="ARBA00004442"/>
    </source>
</evidence>
<dbReference type="InterPro" id="IPR036942">
    <property type="entry name" value="Beta-barrel_TonB_sf"/>
</dbReference>
<dbReference type="Gene3D" id="2.40.170.20">
    <property type="entry name" value="TonB-dependent receptor, beta-barrel domain"/>
    <property type="match status" value="1"/>
</dbReference>
<dbReference type="RefSeq" id="WP_169229082.1">
    <property type="nucleotide sequence ID" value="NZ_JABBGC010000004.1"/>
</dbReference>
<protein>
    <submittedName>
        <fullName evidence="4">TonB-dependent receptor</fullName>
    </submittedName>
</protein>
<proteinExistence type="predicted"/>
<accession>A0A848GZW0</accession>